<keyword evidence="4" id="KW-1185">Reference proteome</keyword>
<feature type="region of interest" description="Disordered" evidence="1">
    <location>
        <begin position="45"/>
        <end position="72"/>
    </location>
</feature>
<accession>A0ABR4LQX1</accession>
<evidence type="ECO:0000313" key="4">
    <source>
        <dbReference type="Proteomes" id="UP001610432"/>
    </source>
</evidence>
<dbReference type="GeneID" id="98144555"/>
<keyword evidence="2" id="KW-1133">Transmembrane helix</keyword>
<feature type="compositionally biased region" description="Low complexity" evidence="1">
    <location>
        <begin position="60"/>
        <end position="69"/>
    </location>
</feature>
<proteinExistence type="predicted"/>
<dbReference type="RefSeq" id="XP_070884761.1">
    <property type="nucleotide sequence ID" value="XM_071029483.1"/>
</dbReference>
<feature type="transmembrane region" description="Helical" evidence="2">
    <location>
        <begin position="107"/>
        <end position="125"/>
    </location>
</feature>
<sequence length="300" mass="33695">MFPRPFAFRVLEQSCPKCARLSGLYSPNPPWRYFSSSIARTKAATKVKNPQQRIQHPTPSSSQSKSSSQAEETLKFAGRRPMGFAKLERKVAKEGELVLFEAPSHRSYVLGAYGIAGFCFAYSIYHSNAVFRDPLVEMPMWQKGLTGGICVMMSAMGTVFLSKTARLIRTIRAVSFDGQTHIRFTVRRLIPLRKPYEIDVLPCQIAFSRRLVVSPEALRGERAPLSPLPTGLGVKTLLKAPFKMFSMLLWRVFRSVRQLFTSEDFILLELEGQKGGFRMDSGGYVSKDFLAVGNPLAVKR</sequence>
<feature type="transmembrane region" description="Helical" evidence="2">
    <location>
        <begin position="145"/>
        <end position="162"/>
    </location>
</feature>
<keyword evidence="2" id="KW-0812">Transmembrane</keyword>
<feature type="compositionally biased region" description="Polar residues" evidence="1">
    <location>
        <begin position="48"/>
        <end position="59"/>
    </location>
</feature>
<organism evidence="3 4">
    <name type="scientific">Aspergillus lucknowensis</name>
    <dbReference type="NCBI Taxonomy" id="176173"/>
    <lineage>
        <taxon>Eukaryota</taxon>
        <taxon>Fungi</taxon>
        <taxon>Dikarya</taxon>
        <taxon>Ascomycota</taxon>
        <taxon>Pezizomycotina</taxon>
        <taxon>Eurotiomycetes</taxon>
        <taxon>Eurotiomycetidae</taxon>
        <taxon>Eurotiales</taxon>
        <taxon>Aspergillaceae</taxon>
        <taxon>Aspergillus</taxon>
        <taxon>Aspergillus subgen. Nidulantes</taxon>
    </lineage>
</organism>
<gene>
    <name evidence="3" type="ORF">BJX67DRAFT_357338</name>
</gene>
<evidence type="ECO:0000256" key="1">
    <source>
        <dbReference type="SAM" id="MobiDB-lite"/>
    </source>
</evidence>
<dbReference type="Proteomes" id="UP001610432">
    <property type="component" value="Unassembled WGS sequence"/>
</dbReference>
<name>A0ABR4LQX1_9EURO</name>
<comment type="caution">
    <text evidence="3">The sequence shown here is derived from an EMBL/GenBank/DDBJ whole genome shotgun (WGS) entry which is preliminary data.</text>
</comment>
<keyword evidence="2" id="KW-0472">Membrane</keyword>
<evidence type="ECO:0000313" key="3">
    <source>
        <dbReference type="EMBL" id="KAL2865782.1"/>
    </source>
</evidence>
<reference evidence="3 4" key="1">
    <citation type="submission" date="2024-07" db="EMBL/GenBank/DDBJ databases">
        <title>Section-level genome sequencing and comparative genomics of Aspergillus sections Usti and Cavernicolus.</title>
        <authorList>
            <consortium name="Lawrence Berkeley National Laboratory"/>
            <person name="Nybo J.L."/>
            <person name="Vesth T.C."/>
            <person name="Theobald S."/>
            <person name="Frisvad J.C."/>
            <person name="Larsen T.O."/>
            <person name="Kjaerboelling I."/>
            <person name="Rothschild-Mancinelli K."/>
            <person name="Lyhne E.K."/>
            <person name="Kogle M.E."/>
            <person name="Barry K."/>
            <person name="Clum A."/>
            <person name="Na H."/>
            <person name="Ledsgaard L."/>
            <person name="Lin J."/>
            <person name="Lipzen A."/>
            <person name="Kuo A."/>
            <person name="Riley R."/>
            <person name="Mondo S."/>
            <person name="Labutti K."/>
            <person name="Haridas S."/>
            <person name="Pangalinan J."/>
            <person name="Salamov A.A."/>
            <person name="Simmons B.A."/>
            <person name="Magnuson J.K."/>
            <person name="Chen J."/>
            <person name="Drula E."/>
            <person name="Henrissat B."/>
            <person name="Wiebenga A."/>
            <person name="Lubbers R.J."/>
            <person name="Gomes A.C."/>
            <person name="Macurrencykelacurrency M.R."/>
            <person name="Stajich J."/>
            <person name="Grigoriev I.V."/>
            <person name="Mortensen U.H."/>
            <person name="De Vries R.P."/>
            <person name="Baker S.E."/>
            <person name="Andersen M.R."/>
        </authorList>
    </citation>
    <scope>NUCLEOTIDE SEQUENCE [LARGE SCALE GENOMIC DNA]</scope>
    <source>
        <strain evidence="3 4">CBS 449.75</strain>
    </source>
</reference>
<protein>
    <submittedName>
        <fullName evidence="3">Uncharacterized protein</fullName>
    </submittedName>
</protein>
<evidence type="ECO:0000256" key="2">
    <source>
        <dbReference type="SAM" id="Phobius"/>
    </source>
</evidence>
<dbReference type="EMBL" id="JBFXLQ010000029">
    <property type="protein sequence ID" value="KAL2865782.1"/>
    <property type="molecule type" value="Genomic_DNA"/>
</dbReference>